<dbReference type="GO" id="GO:0016829">
    <property type="term" value="F:lyase activity"/>
    <property type="evidence" value="ECO:0007669"/>
    <property type="project" value="UniProtKB-KW"/>
</dbReference>
<dbReference type="EMBL" id="JBIBDZ010000012">
    <property type="protein sequence ID" value="MFF5923137.1"/>
    <property type="molecule type" value="Genomic_DNA"/>
</dbReference>
<name>A0ABW6Y029_9ACTN</name>
<dbReference type="InterPro" id="IPR015813">
    <property type="entry name" value="Pyrv/PenolPyrv_kinase-like_dom"/>
</dbReference>
<reference evidence="2 3" key="1">
    <citation type="submission" date="2024-10" db="EMBL/GenBank/DDBJ databases">
        <title>The Natural Products Discovery Center: Release of the First 8490 Sequenced Strains for Exploring Actinobacteria Biosynthetic Diversity.</title>
        <authorList>
            <person name="Kalkreuter E."/>
            <person name="Kautsar S.A."/>
            <person name="Yang D."/>
            <person name="Bader C.D."/>
            <person name="Teijaro C.N."/>
            <person name="Fluegel L."/>
            <person name="Davis C.M."/>
            <person name="Simpson J.R."/>
            <person name="Lauterbach L."/>
            <person name="Steele A.D."/>
            <person name="Gui C."/>
            <person name="Meng S."/>
            <person name="Li G."/>
            <person name="Viehrig K."/>
            <person name="Ye F."/>
            <person name="Su P."/>
            <person name="Kiefer A.F."/>
            <person name="Nichols A."/>
            <person name="Cepeda A.J."/>
            <person name="Yan W."/>
            <person name="Fan B."/>
            <person name="Jiang Y."/>
            <person name="Adhikari A."/>
            <person name="Zheng C.-J."/>
            <person name="Schuster L."/>
            <person name="Cowan T.M."/>
            <person name="Smanski M.J."/>
            <person name="Chevrette M.G."/>
            <person name="De Carvalho L.P.S."/>
            <person name="Shen B."/>
        </authorList>
    </citation>
    <scope>NUCLEOTIDE SEQUENCE [LARGE SCALE GENOMIC DNA]</scope>
    <source>
        <strain evidence="2 3">NPDC012605</strain>
    </source>
</reference>
<keyword evidence="3" id="KW-1185">Reference proteome</keyword>
<gene>
    <name evidence="2" type="ORF">ACFY8C_33195</name>
</gene>
<dbReference type="RefSeq" id="WP_388310603.1">
    <property type="nucleotide sequence ID" value="NZ_JBIBDZ010000012.1"/>
</dbReference>
<evidence type="ECO:0000313" key="3">
    <source>
        <dbReference type="Proteomes" id="UP001602370"/>
    </source>
</evidence>
<dbReference type="Gene3D" id="3.20.20.60">
    <property type="entry name" value="Phosphoenolpyruvate-binding domains"/>
    <property type="match status" value="1"/>
</dbReference>
<dbReference type="InterPro" id="IPR040442">
    <property type="entry name" value="Pyrv_kinase-like_dom_sf"/>
</dbReference>
<organism evidence="2 3">
    <name type="scientific">Streptomyces flavochromogenes</name>
    <dbReference type="NCBI Taxonomy" id="68199"/>
    <lineage>
        <taxon>Bacteria</taxon>
        <taxon>Bacillati</taxon>
        <taxon>Actinomycetota</taxon>
        <taxon>Actinomycetes</taxon>
        <taxon>Kitasatosporales</taxon>
        <taxon>Streptomycetaceae</taxon>
        <taxon>Streptomyces</taxon>
    </lineage>
</organism>
<proteinExistence type="predicted"/>
<accession>A0ABW6Y029</accession>
<protein>
    <submittedName>
        <fullName evidence="2">Isocitrate lyase/phosphoenolpyruvate mutase family protein</fullName>
    </submittedName>
</protein>
<dbReference type="Proteomes" id="UP001602370">
    <property type="component" value="Unassembled WGS sequence"/>
</dbReference>
<dbReference type="SUPFAM" id="SSF51621">
    <property type="entry name" value="Phosphoenolpyruvate/pyruvate domain"/>
    <property type="match status" value="1"/>
</dbReference>
<evidence type="ECO:0000256" key="1">
    <source>
        <dbReference type="SAM" id="MobiDB-lite"/>
    </source>
</evidence>
<feature type="region of interest" description="Disordered" evidence="1">
    <location>
        <begin position="61"/>
        <end position="113"/>
    </location>
</feature>
<dbReference type="Pfam" id="PF13714">
    <property type="entry name" value="PEP_mutase"/>
    <property type="match status" value="1"/>
</dbReference>
<keyword evidence="2" id="KW-0456">Lyase</keyword>
<sequence length="113" mass="11849">MTTQTTQTAPAALPDKARLFRSLHVPGRPVVLPNAWDVASARVVADAGAPAVATTSAGVAWSLGRGDGGHLGRRTRCPGPWPTRRPGRTGSSSSARWTPGRSSAWSPGRRRCP</sequence>
<evidence type="ECO:0000313" key="2">
    <source>
        <dbReference type="EMBL" id="MFF5923137.1"/>
    </source>
</evidence>
<feature type="compositionally biased region" description="Low complexity" evidence="1">
    <location>
        <begin position="82"/>
        <end position="96"/>
    </location>
</feature>
<comment type="caution">
    <text evidence="2">The sequence shown here is derived from an EMBL/GenBank/DDBJ whole genome shotgun (WGS) entry which is preliminary data.</text>
</comment>